<sequence>MAAEMSESVAASGEIDRLERVFQAQKAAFQRQPYPDIAARRQALDRVHTLLLEHQDEWVEAVNSDFSNRAADETRLAEILVTLEGIKYYRRRLRRWMKPSRRGVSALSWPGRAWVEYQPLGVVGIIVPWNYPVQLAVAPLVAALAAGNRVMIKMSEAAPATGALLQRLVAEVFPEDQVAVFNGEVDVAQAFSALPFDHLLFTGSTDVGRHIMRAAAEHLVPVTLELGGKSPCIIAPDFPIDTAVERIAFGKCMNAGQTCVAPDYVLCPSAQVDAFVSAWQDQVAKAYPTMVDNPDYTAIINPRQRERLLAWLDDAREKGARVIEVNPAGEDFSASQKLPHALVLDASDDMIIAREEIFGPWLLVLPYDDLEQAIAHVNARPRPLALYYFDWNRANGEKVLRETHAGGVCLNDTISHVGVDDLPFGGVGDSGMGAYHGPEGFRTFSKAKGVYRKGRFNAASFIMPPYGRRMHRLIRRFMLKQG</sequence>
<comment type="similarity">
    <text evidence="1 4 7">Belongs to the aldehyde dehydrogenase family.</text>
</comment>
<keyword evidence="3" id="KW-0520">NAD</keyword>
<evidence type="ECO:0000256" key="7">
    <source>
        <dbReference type="RuleBase" id="RU003345"/>
    </source>
</evidence>
<dbReference type="SUPFAM" id="SSF53720">
    <property type="entry name" value="ALDH-like"/>
    <property type="match status" value="1"/>
</dbReference>
<dbReference type="EMBL" id="VYXP01000002">
    <property type="protein sequence ID" value="KAA9133144.1"/>
    <property type="molecule type" value="Genomic_DNA"/>
</dbReference>
<evidence type="ECO:0000313" key="9">
    <source>
        <dbReference type="EMBL" id="KAA9133144.1"/>
    </source>
</evidence>
<dbReference type="GO" id="GO:0004029">
    <property type="term" value="F:aldehyde dehydrogenase (NAD+) activity"/>
    <property type="evidence" value="ECO:0007669"/>
    <property type="project" value="TreeGrafter"/>
</dbReference>
<organism evidence="9 10">
    <name type="scientific">Marinihelvus fidelis</name>
    <dbReference type="NCBI Taxonomy" id="2613842"/>
    <lineage>
        <taxon>Bacteria</taxon>
        <taxon>Pseudomonadati</taxon>
        <taxon>Pseudomonadota</taxon>
        <taxon>Gammaproteobacteria</taxon>
        <taxon>Chromatiales</taxon>
        <taxon>Wenzhouxiangellaceae</taxon>
        <taxon>Marinihelvus</taxon>
    </lineage>
</organism>
<dbReference type="FunFam" id="3.40.605.10:FF:000004">
    <property type="entry name" value="Aldehyde dehydrogenase"/>
    <property type="match status" value="1"/>
</dbReference>
<evidence type="ECO:0000256" key="3">
    <source>
        <dbReference type="ARBA" id="ARBA00023027"/>
    </source>
</evidence>
<dbReference type="GO" id="GO:0005737">
    <property type="term" value="C:cytoplasm"/>
    <property type="evidence" value="ECO:0007669"/>
    <property type="project" value="TreeGrafter"/>
</dbReference>
<evidence type="ECO:0000256" key="5">
    <source>
        <dbReference type="PIRSR" id="PIRSR036492-1"/>
    </source>
</evidence>
<dbReference type="InterPro" id="IPR015590">
    <property type="entry name" value="Aldehyde_DH_dom"/>
</dbReference>
<evidence type="ECO:0000256" key="1">
    <source>
        <dbReference type="ARBA" id="ARBA00009986"/>
    </source>
</evidence>
<proteinExistence type="inferred from homology"/>
<dbReference type="InterPro" id="IPR016161">
    <property type="entry name" value="Ald_DH/histidinol_DH"/>
</dbReference>
<feature type="active site" evidence="5">
    <location>
        <position position="259"/>
    </location>
</feature>
<dbReference type="PIRSF" id="PIRSF036492">
    <property type="entry name" value="ALDH"/>
    <property type="match status" value="1"/>
</dbReference>
<dbReference type="InterPro" id="IPR016162">
    <property type="entry name" value="Ald_DH_N"/>
</dbReference>
<evidence type="ECO:0000259" key="8">
    <source>
        <dbReference type="Pfam" id="PF00171"/>
    </source>
</evidence>
<comment type="caution">
    <text evidence="9">The sequence shown here is derived from an EMBL/GenBank/DDBJ whole genome shotgun (WGS) entry which is preliminary data.</text>
</comment>
<dbReference type="InterPro" id="IPR012394">
    <property type="entry name" value="Aldehyde_DH_NAD(P)"/>
</dbReference>
<evidence type="ECO:0000256" key="4">
    <source>
        <dbReference type="PIRNR" id="PIRNR036492"/>
    </source>
</evidence>
<dbReference type="Pfam" id="PF00171">
    <property type="entry name" value="Aldedh"/>
    <property type="match status" value="1"/>
</dbReference>
<dbReference type="PROSITE" id="PS00687">
    <property type="entry name" value="ALDEHYDE_DEHYDR_GLU"/>
    <property type="match status" value="1"/>
</dbReference>
<feature type="domain" description="Aldehyde dehydrogenase" evidence="8">
    <location>
        <begin position="16"/>
        <end position="449"/>
    </location>
</feature>
<evidence type="ECO:0000256" key="2">
    <source>
        <dbReference type="ARBA" id="ARBA00023002"/>
    </source>
</evidence>
<accession>A0A5N0TFA1</accession>
<dbReference type="PANTHER" id="PTHR43570:SF20">
    <property type="entry name" value="ALDEHYDE DEHYDROGENASE ALDX-RELATED"/>
    <property type="match status" value="1"/>
</dbReference>
<dbReference type="GO" id="GO:0006081">
    <property type="term" value="P:aldehyde metabolic process"/>
    <property type="evidence" value="ECO:0007669"/>
    <property type="project" value="InterPro"/>
</dbReference>
<dbReference type="Gene3D" id="3.40.605.10">
    <property type="entry name" value="Aldehyde Dehydrogenase, Chain A, domain 1"/>
    <property type="match status" value="1"/>
</dbReference>
<dbReference type="CDD" id="cd07133">
    <property type="entry name" value="ALDH_CALDH_CalB"/>
    <property type="match status" value="1"/>
</dbReference>
<reference evidence="9 10" key="1">
    <citation type="submission" date="2019-09" db="EMBL/GenBank/DDBJ databases">
        <title>Wenzhouxiangella sp. Genome sequencing and assembly.</title>
        <authorList>
            <person name="Zhang R."/>
        </authorList>
    </citation>
    <scope>NUCLEOTIDE SEQUENCE [LARGE SCALE GENOMIC DNA]</scope>
    <source>
        <strain evidence="9 10">W260</strain>
    </source>
</reference>
<feature type="active site" evidence="5 6">
    <location>
        <position position="225"/>
    </location>
</feature>
<dbReference type="InterPro" id="IPR016163">
    <property type="entry name" value="Ald_DH_C"/>
</dbReference>
<name>A0A5N0TFA1_9GAMM</name>
<keyword evidence="2 4" id="KW-0560">Oxidoreductase</keyword>
<evidence type="ECO:0000313" key="10">
    <source>
        <dbReference type="Proteomes" id="UP000325372"/>
    </source>
</evidence>
<dbReference type="Proteomes" id="UP000325372">
    <property type="component" value="Unassembled WGS sequence"/>
</dbReference>
<protein>
    <recommendedName>
        <fullName evidence="4">Aldehyde dehydrogenase</fullName>
    </recommendedName>
</protein>
<evidence type="ECO:0000256" key="6">
    <source>
        <dbReference type="PROSITE-ProRule" id="PRU10007"/>
    </source>
</evidence>
<keyword evidence="10" id="KW-1185">Reference proteome</keyword>
<dbReference type="PANTHER" id="PTHR43570">
    <property type="entry name" value="ALDEHYDE DEHYDROGENASE"/>
    <property type="match status" value="1"/>
</dbReference>
<gene>
    <name evidence="9" type="ORF">F3N42_01935</name>
</gene>
<dbReference type="Gene3D" id="3.40.309.10">
    <property type="entry name" value="Aldehyde Dehydrogenase, Chain A, domain 2"/>
    <property type="match status" value="1"/>
</dbReference>
<dbReference type="AlphaFoldDB" id="A0A5N0TFA1"/>
<dbReference type="InterPro" id="IPR029510">
    <property type="entry name" value="Ald_DH_CS_GLU"/>
</dbReference>